<dbReference type="InterPro" id="IPR050153">
    <property type="entry name" value="Metal_Ion_Import_ABC"/>
</dbReference>
<dbReference type="Proteomes" id="UP000244925">
    <property type="component" value="Unassembled WGS sequence"/>
</dbReference>
<evidence type="ECO:0000256" key="2">
    <source>
        <dbReference type="ARBA" id="ARBA00022741"/>
    </source>
</evidence>
<dbReference type="SUPFAM" id="SSF52540">
    <property type="entry name" value="P-loop containing nucleoside triphosphate hydrolases"/>
    <property type="match status" value="2"/>
</dbReference>
<dbReference type="InterPro" id="IPR003439">
    <property type="entry name" value="ABC_transporter-like_ATP-bd"/>
</dbReference>
<dbReference type="InterPro" id="IPR003593">
    <property type="entry name" value="AAA+_ATPase"/>
</dbReference>
<keyword evidence="2" id="KW-0547">Nucleotide-binding</keyword>
<keyword evidence="3 5" id="KW-0067">ATP-binding</keyword>
<gene>
    <name evidence="5" type="ORF">C5O25_07775</name>
</gene>
<dbReference type="EMBL" id="PUBV01000014">
    <property type="protein sequence ID" value="PWB07304.1"/>
    <property type="molecule type" value="Genomic_DNA"/>
</dbReference>
<dbReference type="PROSITE" id="PS50893">
    <property type="entry name" value="ABC_TRANSPORTER_2"/>
    <property type="match status" value="2"/>
</dbReference>
<evidence type="ECO:0000259" key="4">
    <source>
        <dbReference type="PROSITE" id="PS50893"/>
    </source>
</evidence>
<dbReference type="GO" id="GO:0005524">
    <property type="term" value="F:ATP binding"/>
    <property type="evidence" value="ECO:0007669"/>
    <property type="project" value="UniProtKB-KW"/>
</dbReference>
<feature type="domain" description="ABC transporter" evidence="4">
    <location>
        <begin position="251"/>
        <end position="471"/>
    </location>
</feature>
<evidence type="ECO:0000313" key="6">
    <source>
        <dbReference type="Proteomes" id="UP000244925"/>
    </source>
</evidence>
<dbReference type="RefSeq" id="WP_107036172.1">
    <property type="nucleotide sequence ID" value="NZ_CAOXDM010000010.1"/>
</dbReference>
<name>A0A2V1IVE2_9BACT</name>
<dbReference type="Pfam" id="PF00005">
    <property type="entry name" value="ABC_tran"/>
    <property type="match status" value="2"/>
</dbReference>
<protein>
    <submittedName>
        <fullName evidence="5">Molybdenum ABC transporter ATP-binding protein</fullName>
    </submittedName>
</protein>
<reference evidence="6" key="1">
    <citation type="submission" date="2018-02" db="EMBL/GenBank/DDBJ databases">
        <authorList>
            <person name="Clavel T."/>
            <person name="Strowig T."/>
        </authorList>
    </citation>
    <scope>NUCLEOTIDE SEQUENCE [LARGE SCALE GENOMIC DNA]</scope>
    <source>
        <strain evidence="6">DSM 100764</strain>
    </source>
</reference>
<dbReference type="GO" id="GO:0016887">
    <property type="term" value="F:ATP hydrolysis activity"/>
    <property type="evidence" value="ECO:0007669"/>
    <property type="project" value="InterPro"/>
</dbReference>
<dbReference type="SMART" id="SM00382">
    <property type="entry name" value="AAA"/>
    <property type="match status" value="2"/>
</dbReference>
<dbReference type="InterPro" id="IPR027417">
    <property type="entry name" value="P-loop_NTPase"/>
</dbReference>
<evidence type="ECO:0000313" key="5">
    <source>
        <dbReference type="EMBL" id="PWB07304.1"/>
    </source>
</evidence>
<accession>A0A2V1IVE2</accession>
<sequence>MNPIITLESPRLQWIGVSLSNPTTTAIPFGTTVVIGRNGAGKSTLGRIIERGRNLATNRVRTSATDLKVTRLEFNDIHSLSEGKVTYMQQRFESSMNDEVPTVSDLLPRLDSTGMATMPFDMTAMSDKRINYLSSGETRKLLICRALCGQLPDLLILDNPYIGLDTHSKAELDGALRHLASQGVSVMLLVCDPADIPDYATAMLPLENMTVGALVTGTASELRRAASHLFEPTAEAYAPQRIIPPTVNANVPVVEMHACTVRYGSRTLLESVDWRIMPGERWVLSGPNGSGKSTLLSLICADGPQAYSNDISIFGRRRGTGESIWEVKRRIGYISPEMQLYFGGGSATVRDVVARGLNDTVGCYTRLSDEQIETAGQWIDALGMTHLSDRTFSTLSTGQQRLALLARTFIKEAPLMLLDEPFHGLDATQKNTVRRIIDTIAARSGAAIVFVTHFPEEVPEGFTRSLRLPSR</sequence>
<evidence type="ECO:0000256" key="3">
    <source>
        <dbReference type="ARBA" id="ARBA00022840"/>
    </source>
</evidence>
<dbReference type="Gene3D" id="3.40.50.300">
    <property type="entry name" value="P-loop containing nucleotide triphosphate hydrolases"/>
    <property type="match status" value="2"/>
</dbReference>
<feature type="domain" description="ABC transporter" evidence="4">
    <location>
        <begin position="5"/>
        <end position="233"/>
    </location>
</feature>
<dbReference type="PANTHER" id="PTHR42734">
    <property type="entry name" value="METAL TRANSPORT SYSTEM ATP-BINDING PROTEIN TM_0124-RELATED"/>
    <property type="match status" value="1"/>
</dbReference>
<comment type="caution">
    <text evidence="5">The sequence shown here is derived from an EMBL/GenBank/DDBJ whole genome shotgun (WGS) entry which is preliminary data.</text>
</comment>
<keyword evidence="1" id="KW-0813">Transport</keyword>
<evidence type="ECO:0000256" key="1">
    <source>
        <dbReference type="ARBA" id="ARBA00022448"/>
    </source>
</evidence>
<keyword evidence="6" id="KW-1185">Reference proteome</keyword>
<dbReference type="AlphaFoldDB" id="A0A2V1IVE2"/>
<proteinExistence type="predicted"/>
<organism evidence="5 6">
    <name type="scientific">Paramuribaculum intestinale</name>
    <dbReference type="NCBI Taxonomy" id="2094151"/>
    <lineage>
        <taxon>Bacteria</taxon>
        <taxon>Pseudomonadati</taxon>
        <taxon>Bacteroidota</taxon>
        <taxon>Bacteroidia</taxon>
        <taxon>Bacteroidales</taxon>
        <taxon>Muribaculaceae</taxon>
        <taxon>Paramuribaculum</taxon>
    </lineage>
</organism>